<feature type="domain" description="PIR2-like helical" evidence="2">
    <location>
        <begin position="37"/>
        <end position="176"/>
    </location>
</feature>
<gene>
    <name evidence="3" type="ORF">QYE76_051782</name>
</gene>
<accession>A0AAD8WKG4</accession>
<dbReference type="InterPro" id="IPR046527">
    <property type="entry name" value="PIR2-like_helical"/>
</dbReference>
<dbReference type="InterPro" id="IPR022059">
    <property type="entry name" value="DUF3615"/>
</dbReference>
<evidence type="ECO:0000259" key="1">
    <source>
        <dbReference type="Pfam" id="PF12274"/>
    </source>
</evidence>
<dbReference type="Pfam" id="PF12274">
    <property type="entry name" value="DUF3615"/>
    <property type="match status" value="1"/>
</dbReference>
<feature type="domain" description="PIR2-like helical" evidence="2">
    <location>
        <begin position="291"/>
        <end position="404"/>
    </location>
</feature>
<evidence type="ECO:0000259" key="2">
    <source>
        <dbReference type="Pfam" id="PF20235"/>
    </source>
</evidence>
<protein>
    <submittedName>
        <fullName evidence="3">Uncharacterized protein</fullName>
    </submittedName>
</protein>
<keyword evidence="4" id="KW-1185">Reference proteome</keyword>
<feature type="domain" description="DUF3615" evidence="1">
    <location>
        <begin position="514"/>
        <end position="628"/>
    </location>
</feature>
<evidence type="ECO:0000313" key="4">
    <source>
        <dbReference type="Proteomes" id="UP001231189"/>
    </source>
</evidence>
<sequence length="705" mass="78635">MAGKRCRGGGATFPTPLPKLYDGPNCTARHRALLLDLIHGFYEAALVRLPLEEMPELAPRLLEAGLCFGFMDPVSNIVVNTVSYRQASAGGERKKRRNRSAKMWRKMALSRIVTDISNVSSSDPDPALLPTMSVAVRSLQSLVSFLVCSFRYLFTATALEYLLLAKADLLTAVQLIQQDRNSDAFRVTSHAVKVALSCATLAGCHPKPDILVNGWQTIYHHLDLVSSAVAAQGIIPCTKIREMYTLLKNLPQEPTNQLDPLRLAADRIDREVAAKNPRVIGPRIMRSILLDRIHRFYIEALARLPTDGLQRRLHRSLLKAGHCYGPMDDPVSNIILNTIWYDTVFPVEEEFKADAILSSSLIRMACRSLYGLVAFINTHFDNLSDLDVLWYLLLANANLGRAVTILQQDGHTLIGDRRKAYKAAAKAGWHPIPDAQVEFAVSTVLPKEHSLLLQADGTLSSGDVELISQFLSVQPSASVGSLKPVPALSKRAFRMLSGMKGELEDEESSIRRKVKATLKKYALLRAEPEYELHAICGVNMNVVHTGSFKMHYGWLRKCPVLYQYCHVNFLARRKGSRSAVEVPTLFFMECTVDEDGNDELACWPVVTLSTDAGRCVYCEMYGAKIVHPASENYHGRDADFKKMVLGEHPTWWTSDDIVMDGIRANDSVGILQEDCIYFDHLRDAKYAKHLNREAKDGGGRPRLCC</sequence>
<proteinExistence type="predicted"/>
<name>A0AAD8WKG4_LOLMU</name>
<dbReference type="AlphaFoldDB" id="A0AAD8WKG4"/>
<dbReference type="PANTHER" id="PTHR33120">
    <property type="entry name" value="EXPRESSED PROTEIN-RELATED"/>
    <property type="match status" value="1"/>
</dbReference>
<organism evidence="3 4">
    <name type="scientific">Lolium multiflorum</name>
    <name type="common">Italian ryegrass</name>
    <name type="synonym">Lolium perenne subsp. multiflorum</name>
    <dbReference type="NCBI Taxonomy" id="4521"/>
    <lineage>
        <taxon>Eukaryota</taxon>
        <taxon>Viridiplantae</taxon>
        <taxon>Streptophyta</taxon>
        <taxon>Embryophyta</taxon>
        <taxon>Tracheophyta</taxon>
        <taxon>Spermatophyta</taxon>
        <taxon>Magnoliopsida</taxon>
        <taxon>Liliopsida</taxon>
        <taxon>Poales</taxon>
        <taxon>Poaceae</taxon>
        <taxon>BOP clade</taxon>
        <taxon>Pooideae</taxon>
        <taxon>Poodae</taxon>
        <taxon>Poeae</taxon>
        <taxon>Poeae Chloroplast Group 2 (Poeae type)</taxon>
        <taxon>Loliodinae</taxon>
        <taxon>Loliinae</taxon>
        <taxon>Lolium</taxon>
    </lineage>
</organism>
<reference evidence="3" key="1">
    <citation type="submission" date="2023-07" db="EMBL/GenBank/DDBJ databases">
        <title>A chromosome-level genome assembly of Lolium multiflorum.</title>
        <authorList>
            <person name="Chen Y."/>
            <person name="Copetti D."/>
            <person name="Kolliker R."/>
            <person name="Studer B."/>
        </authorList>
    </citation>
    <scope>NUCLEOTIDE SEQUENCE</scope>
    <source>
        <strain evidence="3">02402/16</strain>
        <tissue evidence="3">Leaf</tissue>
    </source>
</reference>
<evidence type="ECO:0000313" key="3">
    <source>
        <dbReference type="EMBL" id="KAK1663623.1"/>
    </source>
</evidence>
<comment type="caution">
    <text evidence="3">The sequence shown here is derived from an EMBL/GenBank/DDBJ whole genome shotgun (WGS) entry which is preliminary data.</text>
</comment>
<dbReference type="Pfam" id="PF20235">
    <property type="entry name" value="PIR2-like_helical"/>
    <property type="match status" value="2"/>
</dbReference>
<dbReference type="Proteomes" id="UP001231189">
    <property type="component" value="Unassembled WGS sequence"/>
</dbReference>
<dbReference type="EMBL" id="JAUUTY010000003">
    <property type="protein sequence ID" value="KAK1663623.1"/>
    <property type="molecule type" value="Genomic_DNA"/>
</dbReference>